<proteinExistence type="predicted"/>
<feature type="domain" description="Heterokaryon incompatibility" evidence="1">
    <location>
        <begin position="2"/>
        <end position="48"/>
    </location>
</feature>
<protein>
    <recommendedName>
        <fullName evidence="1">Heterokaryon incompatibility domain-containing protein</fullName>
    </recommendedName>
</protein>
<dbReference type="Pfam" id="PF06985">
    <property type="entry name" value="HET"/>
    <property type="match status" value="1"/>
</dbReference>
<dbReference type="EMBL" id="JAULSN010000001">
    <property type="protein sequence ID" value="KAK3384615.1"/>
    <property type="molecule type" value="Genomic_DNA"/>
</dbReference>
<sequence length="203" mass="22472">MFCINQNDEQDKAQQIGNTDLIYRGAEVTIVAACEPNKGLVGVNSPRPQYDVLHVDELAPPQSMDGCRSEEVVSILVLGRLAGAVQYPVVDFLGPSHDDNSRSSSSSSSSMRRVSYLWNFTLHYDQSTTSRRPPTRGVLSPLFYQGQDTAIANEGEAIRAIKFQARIVPSGYLNFDGMFSWETWSVRDEPIELGWEATGIPTP</sequence>
<dbReference type="Proteomes" id="UP001287356">
    <property type="component" value="Unassembled WGS sequence"/>
</dbReference>
<reference evidence="2" key="1">
    <citation type="journal article" date="2023" name="Mol. Phylogenet. Evol.">
        <title>Genome-scale phylogeny and comparative genomics of the fungal order Sordariales.</title>
        <authorList>
            <person name="Hensen N."/>
            <person name="Bonometti L."/>
            <person name="Westerberg I."/>
            <person name="Brannstrom I.O."/>
            <person name="Guillou S."/>
            <person name="Cros-Aarteil S."/>
            <person name="Calhoun S."/>
            <person name="Haridas S."/>
            <person name="Kuo A."/>
            <person name="Mondo S."/>
            <person name="Pangilinan J."/>
            <person name="Riley R."/>
            <person name="LaButti K."/>
            <person name="Andreopoulos B."/>
            <person name="Lipzen A."/>
            <person name="Chen C."/>
            <person name="Yan M."/>
            <person name="Daum C."/>
            <person name="Ng V."/>
            <person name="Clum A."/>
            <person name="Steindorff A."/>
            <person name="Ohm R.A."/>
            <person name="Martin F."/>
            <person name="Silar P."/>
            <person name="Natvig D.O."/>
            <person name="Lalanne C."/>
            <person name="Gautier V."/>
            <person name="Ament-Velasquez S.L."/>
            <person name="Kruys A."/>
            <person name="Hutchinson M.I."/>
            <person name="Powell A.J."/>
            <person name="Barry K."/>
            <person name="Miller A.N."/>
            <person name="Grigoriev I.V."/>
            <person name="Debuchy R."/>
            <person name="Gladieux P."/>
            <person name="Hiltunen Thoren M."/>
            <person name="Johannesson H."/>
        </authorList>
    </citation>
    <scope>NUCLEOTIDE SEQUENCE</scope>
    <source>
        <strain evidence="2">CBS 958.72</strain>
    </source>
</reference>
<evidence type="ECO:0000313" key="3">
    <source>
        <dbReference type="Proteomes" id="UP001287356"/>
    </source>
</evidence>
<evidence type="ECO:0000259" key="1">
    <source>
        <dbReference type="Pfam" id="PF06985"/>
    </source>
</evidence>
<organism evidence="2 3">
    <name type="scientific">Lasiosphaeria ovina</name>
    <dbReference type="NCBI Taxonomy" id="92902"/>
    <lineage>
        <taxon>Eukaryota</taxon>
        <taxon>Fungi</taxon>
        <taxon>Dikarya</taxon>
        <taxon>Ascomycota</taxon>
        <taxon>Pezizomycotina</taxon>
        <taxon>Sordariomycetes</taxon>
        <taxon>Sordariomycetidae</taxon>
        <taxon>Sordariales</taxon>
        <taxon>Lasiosphaeriaceae</taxon>
        <taxon>Lasiosphaeria</taxon>
    </lineage>
</organism>
<comment type="caution">
    <text evidence="2">The sequence shown here is derived from an EMBL/GenBank/DDBJ whole genome shotgun (WGS) entry which is preliminary data.</text>
</comment>
<name>A0AAE0NNI2_9PEZI</name>
<gene>
    <name evidence="2" type="ORF">B0T24DRAFT_589156</name>
</gene>
<accession>A0AAE0NNI2</accession>
<reference evidence="2" key="2">
    <citation type="submission" date="2023-06" db="EMBL/GenBank/DDBJ databases">
        <authorList>
            <consortium name="Lawrence Berkeley National Laboratory"/>
            <person name="Haridas S."/>
            <person name="Hensen N."/>
            <person name="Bonometti L."/>
            <person name="Westerberg I."/>
            <person name="Brannstrom I.O."/>
            <person name="Guillou S."/>
            <person name="Cros-Aarteil S."/>
            <person name="Calhoun S."/>
            <person name="Kuo A."/>
            <person name="Mondo S."/>
            <person name="Pangilinan J."/>
            <person name="Riley R."/>
            <person name="Labutti K."/>
            <person name="Andreopoulos B."/>
            <person name="Lipzen A."/>
            <person name="Chen C."/>
            <person name="Yanf M."/>
            <person name="Daum C."/>
            <person name="Ng V."/>
            <person name="Clum A."/>
            <person name="Steindorff A."/>
            <person name="Ohm R."/>
            <person name="Martin F."/>
            <person name="Silar P."/>
            <person name="Natvig D."/>
            <person name="Lalanne C."/>
            <person name="Gautier V."/>
            <person name="Ament-Velasquez S.L."/>
            <person name="Kruys A."/>
            <person name="Hutchinson M.I."/>
            <person name="Powell A.J."/>
            <person name="Barry K."/>
            <person name="Miller A.N."/>
            <person name="Grigoriev I.V."/>
            <person name="Debuchy R."/>
            <person name="Gladieux P."/>
            <person name="Thoren M.H."/>
            <person name="Johannesson H."/>
        </authorList>
    </citation>
    <scope>NUCLEOTIDE SEQUENCE</scope>
    <source>
        <strain evidence="2">CBS 958.72</strain>
    </source>
</reference>
<keyword evidence="3" id="KW-1185">Reference proteome</keyword>
<evidence type="ECO:0000313" key="2">
    <source>
        <dbReference type="EMBL" id="KAK3384615.1"/>
    </source>
</evidence>
<dbReference type="InterPro" id="IPR010730">
    <property type="entry name" value="HET"/>
</dbReference>
<dbReference type="AlphaFoldDB" id="A0AAE0NNI2"/>